<protein>
    <submittedName>
        <fullName evidence="1">Uncharacterized protein</fullName>
    </submittedName>
</protein>
<dbReference type="RefSeq" id="WP_152158490.1">
    <property type="nucleotide sequence ID" value="NZ_WEHX01000044.1"/>
</dbReference>
<accession>A0A6I1EJI6</accession>
<dbReference type="EMBL" id="WEHX01000044">
    <property type="protein sequence ID" value="KAB7658700.1"/>
    <property type="molecule type" value="Genomic_DNA"/>
</dbReference>
<sequence>MGLKIAGSYLAGENIERIENFAAGIFTTEKTPLTVSSEDIKQKITGLSEAQKNFLDRYYDEETDISRNILRHPSNPFFSGMTASRFNLVSSVEGLRQEIREHVFGKELKDLTDGEKKALETYTKGMMAELANLYSTEAQGQATRILDFNRAFRVREGEEQKIR</sequence>
<name>A0A6I1EJI6_9BURK</name>
<gene>
    <name evidence="1" type="ORF">GBM95_07245</name>
</gene>
<evidence type="ECO:0000313" key="1">
    <source>
        <dbReference type="EMBL" id="KAB7658700.1"/>
    </source>
</evidence>
<proteinExistence type="predicted"/>
<dbReference type="Proteomes" id="UP000430564">
    <property type="component" value="Unassembled WGS sequence"/>
</dbReference>
<comment type="caution">
    <text evidence="1">The sequence shown here is derived from an EMBL/GenBank/DDBJ whole genome shotgun (WGS) entry which is preliminary data.</text>
</comment>
<evidence type="ECO:0000313" key="2">
    <source>
        <dbReference type="Proteomes" id="UP000430564"/>
    </source>
</evidence>
<reference evidence="1 2" key="1">
    <citation type="submission" date="2019-10" db="EMBL/GenBank/DDBJ databases">
        <title>Genome diversity of Sutterella seckii.</title>
        <authorList>
            <person name="Chaplin A.V."/>
            <person name="Sokolova S.R."/>
            <person name="Mosin K.A."/>
            <person name="Ivanova E.L."/>
            <person name="Kochetkova T.O."/>
            <person name="Goltsov A.Y."/>
            <person name="Trofimov D.Y."/>
            <person name="Efimov B.A."/>
        </authorList>
    </citation>
    <scope>NUCLEOTIDE SEQUENCE [LARGE SCALE GENOMIC DNA]</scope>
    <source>
        <strain evidence="1 2">ASD393</strain>
    </source>
</reference>
<organism evidence="1 2">
    <name type="scientific">Sutterella seckii</name>
    <dbReference type="NCBI Taxonomy" id="1944635"/>
    <lineage>
        <taxon>Bacteria</taxon>
        <taxon>Pseudomonadati</taxon>
        <taxon>Pseudomonadota</taxon>
        <taxon>Betaproteobacteria</taxon>
        <taxon>Burkholderiales</taxon>
        <taxon>Sutterellaceae</taxon>
        <taxon>Sutterella</taxon>
    </lineage>
</organism>
<dbReference type="AlphaFoldDB" id="A0A6I1EJI6"/>